<comment type="similarity">
    <text evidence="2">Belongs to the tRNA methyltransferase O family.</text>
</comment>
<dbReference type="Gene3D" id="2.40.30.70">
    <property type="entry name" value="YaeB-like"/>
    <property type="match status" value="1"/>
</dbReference>
<accession>A0A1H7Y3I7</accession>
<organism evidence="4 5">
    <name type="scientific">Streptacidiphilus jiangxiensis</name>
    <dbReference type="NCBI Taxonomy" id="235985"/>
    <lineage>
        <taxon>Bacteria</taxon>
        <taxon>Bacillati</taxon>
        <taxon>Actinomycetota</taxon>
        <taxon>Actinomycetes</taxon>
        <taxon>Kitasatosporales</taxon>
        <taxon>Streptomycetaceae</taxon>
        <taxon>Streptacidiphilus</taxon>
    </lineage>
</organism>
<dbReference type="EMBL" id="FOAZ01000026">
    <property type="protein sequence ID" value="SEM40690.1"/>
    <property type="molecule type" value="Genomic_DNA"/>
</dbReference>
<dbReference type="eggNOG" id="COG1720">
    <property type="taxonomic scope" value="Bacteria"/>
</dbReference>
<dbReference type="InterPro" id="IPR040372">
    <property type="entry name" value="YaeB-like"/>
</dbReference>
<dbReference type="InterPro" id="IPR036413">
    <property type="entry name" value="YaeB-like_sf"/>
</dbReference>
<keyword evidence="4" id="KW-0808">Transferase</keyword>
<dbReference type="InterPro" id="IPR036414">
    <property type="entry name" value="YaeB_N_sf"/>
</dbReference>
<dbReference type="CDD" id="cd09281">
    <property type="entry name" value="UPF0066"/>
    <property type="match status" value="1"/>
</dbReference>
<dbReference type="Pfam" id="PF01980">
    <property type="entry name" value="TrmO_N"/>
    <property type="match status" value="1"/>
</dbReference>
<feature type="domain" description="TsaA-like" evidence="3">
    <location>
        <begin position="129"/>
        <end position="262"/>
    </location>
</feature>
<keyword evidence="4" id="KW-0489">Methyltransferase</keyword>
<evidence type="ECO:0000256" key="2">
    <source>
        <dbReference type="ARBA" id="ARBA00033753"/>
    </source>
</evidence>
<evidence type="ECO:0000259" key="3">
    <source>
        <dbReference type="PROSITE" id="PS51668"/>
    </source>
</evidence>
<dbReference type="STRING" id="235985.SAMN05414137_126105"/>
<keyword evidence="1" id="KW-0949">S-adenosyl-L-methionine</keyword>
<evidence type="ECO:0000256" key="1">
    <source>
        <dbReference type="ARBA" id="ARBA00022691"/>
    </source>
</evidence>
<dbReference type="PANTHER" id="PTHR12818">
    <property type="entry name" value="TRNA (ADENINE(37)-N6)-METHYLTRANSFERASE"/>
    <property type="match status" value="1"/>
</dbReference>
<dbReference type="InterPro" id="IPR023370">
    <property type="entry name" value="TrmO-like_N"/>
</dbReference>
<keyword evidence="5" id="KW-1185">Reference proteome</keyword>
<gene>
    <name evidence="4" type="ORF">SAMN05414137_126105</name>
</gene>
<dbReference type="GO" id="GO:0008168">
    <property type="term" value="F:methyltransferase activity"/>
    <property type="evidence" value="ECO:0007669"/>
    <property type="project" value="UniProtKB-KW"/>
</dbReference>
<reference evidence="5" key="1">
    <citation type="submission" date="2016-10" db="EMBL/GenBank/DDBJ databases">
        <authorList>
            <person name="Varghese N."/>
        </authorList>
    </citation>
    <scope>NUCLEOTIDE SEQUENCE [LARGE SCALE GENOMIC DNA]</scope>
    <source>
        <strain evidence="5">DSM 45096 / BCRC 16803 / CGMCC 4.1857 / CIP 109030 / JCM 12277 / KCTC 19219 / NBRC 100920 / 33214</strain>
    </source>
</reference>
<dbReference type="AlphaFoldDB" id="A0A1H7Y3I7"/>
<evidence type="ECO:0000313" key="5">
    <source>
        <dbReference type="Proteomes" id="UP000183015"/>
    </source>
</evidence>
<dbReference type="PROSITE" id="PS51668">
    <property type="entry name" value="TSAA_2"/>
    <property type="match status" value="1"/>
</dbReference>
<dbReference type="SUPFAM" id="SSF118196">
    <property type="entry name" value="YaeB-like"/>
    <property type="match status" value="1"/>
</dbReference>
<dbReference type="GO" id="GO:0032259">
    <property type="term" value="P:methylation"/>
    <property type="evidence" value="ECO:0007669"/>
    <property type="project" value="UniProtKB-KW"/>
</dbReference>
<dbReference type="PANTHER" id="PTHR12818:SF0">
    <property type="entry name" value="TRNA (ADENINE(37)-N6)-METHYLTRANSFERASE"/>
    <property type="match status" value="1"/>
</dbReference>
<protein>
    <submittedName>
        <fullName evidence="4">tRNA-Thr(GGU) m(6)t(6)A37 methyltransferase TsaA</fullName>
    </submittedName>
</protein>
<proteinExistence type="inferred from homology"/>
<evidence type="ECO:0000313" key="4">
    <source>
        <dbReference type="EMBL" id="SEM40690.1"/>
    </source>
</evidence>
<name>A0A1H7Y3I7_STRJI</name>
<dbReference type="Proteomes" id="UP000183015">
    <property type="component" value="Unassembled WGS sequence"/>
</dbReference>
<sequence length="277" mass="30392">MPVITLLSPDTSPGSAALAKVAAAATDTLGIAPDHCWITWQQIDQDSAHRSQWQEGTGPRPPIGFVTCKAAYSKEQVGLLLRAVQAELAAVLGIGGADIFLTVRRANEGELLVRDEIWNGEDGVQQVASRPVAHVVGGRGEVFDDAWDGVEAVIRLDSAQFTEEALYGLETFSHLEVIFHFDRVPVEKIETGARHPRGNKDWPLIGIFAQRGKNRPNRLGVSRCRLHRVDGLDLYISGLDAVDGTPVLDIKPYMAEFGPRGEVGQPEWATEIMREYY</sequence>